<evidence type="ECO:0000313" key="2">
    <source>
        <dbReference type="EMBL" id="MFD1708522.1"/>
    </source>
</evidence>
<evidence type="ECO:0000256" key="1">
    <source>
        <dbReference type="SAM" id="Phobius"/>
    </source>
</evidence>
<keyword evidence="1" id="KW-0472">Membrane</keyword>
<evidence type="ECO:0000313" key="3">
    <source>
        <dbReference type="Proteomes" id="UP001597301"/>
    </source>
</evidence>
<keyword evidence="1" id="KW-0812">Transmembrane</keyword>
<dbReference type="Proteomes" id="UP001597301">
    <property type="component" value="Unassembled WGS sequence"/>
</dbReference>
<reference evidence="3" key="1">
    <citation type="journal article" date="2019" name="Int. J. Syst. Evol. Microbiol.">
        <title>The Global Catalogue of Microorganisms (GCM) 10K type strain sequencing project: providing services to taxonomists for standard genome sequencing and annotation.</title>
        <authorList>
            <consortium name="The Broad Institute Genomics Platform"/>
            <consortium name="The Broad Institute Genome Sequencing Center for Infectious Disease"/>
            <person name="Wu L."/>
            <person name="Ma J."/>
        </authorList>
    </citation>
    <scope>NUCLEOTIDE SEQUENCE [LARGE SCALE GENOMIC DNA]</scope>
    <source>
        <strain evidence="3">CGMCC 1.12295</strain>
    </source>
</reference>
<proteinExistence type="predicted"/>
<dbReference type="EMBL" id="JBHUEO010000102">
    <property type="protein sequence ID" value="MFD1708522.1"/>
    <property type="molecule type" value="Genomic_DNA"/>
</dbReference>
<organism evidence="2 3">
    <name type="scientific">Siminovitchia sediminis</name>
    <dbReference type="NCBI Taxonomy" id="1274353"/>
    <lineage>
        <taxon>Bacteria</taxon>
        <taxon>Bacillati</taxon>
        <taxon>Bacillota</taxon>
        <taxon>Bacilli</taxon>
        <taxon>Bacillales</taxon>
        <taxon>Bacillaceae</taxon>
        <taxon>Siminovitchia</taxon>
    </lineage>
</organism>
<accession>A0ABW4KN24</accession>
<sequence>MNAIFNFFASLFYMVLGLVLVVVIGCISIFIIYHLGVWLFSLDKIAHFVKEKDHVVSLFVVGIVFVGGLMLFSTIFGD</sequence>
<comment type="caution">
    <text evidence="2">The sequence shown here is derived from an EMBL/GenBank/DDBJ whole genome shotgun (WGS) entry which is preliminary data.</text>
</comment>
<keyword evidence="3" id="KW-1185">Reference proteome</keyword>
<dbReference type="GeneID" id="56393124"/>
<dbReference type="RefSeq" id="WP_144463420.1">
    <property type="nucleotide sequence ID" value="NZ_JBHUEO010000102.1"/>
</dbReference>
<feature type="transmembrane region" description="Helical" evidence="1">
    <location>
        <begin position="55"/>
        <end position="76"/>
    </location>
</feature>
<protein>
    <submittedName>
        <fullName evidence="2">Uncharacterized protein</fullName>
    </submittedName>
</protein>
<gene>
    <name evidence="2" type="ORF">ACFSCZ_17745</name>
</gene>
<name>A0ABW4KN24_9BACI</name>
<keyword evidence="1" id="KW-1133">Transmembrane helix</keyword>
<feature type="transmembrane region" description="Helical" evidence="1">
    <location>
        <begin position="12"/>
        <end position="35"/>
    </location>
</feature>